<evidence type="ECO:0000313" key="2">
    <source>
        <dbReference type="Proteomes" id="UP000831782"/>
    </source>
</evidence>
<keyword evidence="2" id="KW-1185">Reference proteome</keyword>
<dbReference type="EMBL" id="CP095072">
    <property type="protein sequence ID" value="UOQ49137.1"/>
    <property type="molecule type" value="Genomic_DNA"/>
</dbReference>
<sequence length="113" mass="13364">MDERNNGFMQYYNPYQQQNMNPYQPPTYTSPLPMTPFQYYQKPVVPDPYDGFHTPTSSFFGKQNNPMMHYFQDKNGEVDFDKVFHTVNQLANTYQQVSPLFKNVGSILKVFQK</sequence>
<name>A0ABY4EZ00_9BACI</name>
<organism evidence="1 2">
    <name type="scientific">Gracilibacillus caseinilyticus</name>
    <dbReference type="NCBI Taxonomy" id="2932256"/>
    <lineage>
        <taxon>Bacteria</taxon>
        <taxon>Bacillati</taxon>
        <taxon>Bacillota</taxon>
        <taxon>Bacilli</taxon>
        <taxon>Bacillales</taxon>
        <taxon>Bacillaceae</taxon>
        <taxon>Gracilibacillus</taxon>
    </lineage>
</organism>
<reference evidence="1 2" key="1">
    <citation type="submission" date="2022-04" db="EMBL/GenBank/DDBJ databases">
        <title>Gracilibacillus sp. isolated from saltern.</title>
        <authorList>
            <person name="Won M."/>
            <person name="Lee C.-M."/>
            <person name="Woen H.-Y."/>
            <person name="Kwon S.-W."/>
        </authorList>
    </citation>
    <scope>NUCLEOTIDE SEQUENCE [LARGE SCALE GENOMIC DNA]</scope>
    <source>
        <strain evidence="1 2">SSWR10-1</strain>
    </source>
</reference>
<dbReference type="Pfam" id="PF14179">
    <property type="entry name" value="YppG"/>
    <property type="match status" value="1"/>
</dbReference>
<gene>
    <name evidence="1" type="ORF">MUN88_03145</name>
</gene>
<accession>A0ABY4EZ00</accession>
<proteinExistence type="predicted"/>
<evidence type="ECO:0000313" key="1">
    <source>
        <dbReference type="EMBL" id="UOQ49137.1"/>
    </source>
</evidence>
<dbReference type="InterPro" id="IPR025555">
    <property type="entry name" value="YppG"/>
</dbReference>
<protein>
    <submittedName>
        <fullName evidence="1">YppG family protein</fullName>
    </submittedName>
</protein>
<dbReference type="Proteomes" id="UP000831782">
    <property type="component" value="Chromosome"/>
</dbReference>
<dbReference type="RefSeq" id="WP_244720720.1">
    <property type="nucleotide sequence ID" value="NZ_CP095072.1"/>
</dbReference>